<name>A0AAV0F2B0_9ASTE</name>
<feature type="domain" description="SET" evidence="2">
    <location>
        <begin position="11"/>
        <end position="280"/>
    </location>
</feature>
<dbReference type="Gene3D" id="2.170.270.10">
    <property type="entry name" value="SET domain"/>
    <property type="match status" value="1"/>
</dbReference>
<keyword evidence="4" id="KW-1185">Reference proteome</keyword>
<sequence length="406" mass="44960">MYGNTSTPSSAPATLLRVTELEGKGRSFVASAPLRAGEIILRDSPLLLYSAFPFFPTSEPPHVWSKNLYCSNCFRLITSLPPPSSCPSCSDVFCSSGCQSVAGSTSHTPWICQSLRRLRDGSSSPLVAQSYVRQVLSRYLLAAYNLAAISPSNFRILLSLQGNPSTIFEDDANFLHSLIASLSPTPAREFGFSRELTAALLARDGINSFGLMEPFHPDMERSVRAYGIYPKASLFNHDCLPNACRFDYVDADSNPYTNTDVVIRVLHDVTEGREVCLSYFPVNLKYSERQRRLREDYGFICHCDRCNVEANWKEEDEEEEVEDMSGNGSGMSEGEEAMDREGMDEEEMEGDDGDFPHAYFFIRFMCNRDNCGGTLAPLPPSSASPESTSTLMECNVCGNVGKVEDD</sequence>
<feature type="region of interest" description="Disordered" evidence="1">
    <location>
        <begin position="314"/>
        <end position="350"/>
    </location>
</feature>
<dbReference type="PANTHER" id="PTHR47420">
    <property type="entry name" value="HISTONE-LYSINE N-METHYLTRANSFERASE ASHR2"/>
    <property type="match status" value="1"/>
</dbReference>
<feature type="compositionally biased region" description="Acidic residues" evidence="1">
    <location>
        <begin position="333"/>
        <end position="350"/>
    </location>
</feature>
<evidence type="ECO:0000313" key="3">
    <source>
        <dbReference type="EMBL" id="CAH9129608.1"/>
    </source>
</evidence>
<protein>
    <recommendedName>
        <fullName evidence="2">SET domain-containing protein</fullName>
    </recommendedName>
</protein>
<dbReference type="EMBL" id="CAMAPF010000956">
    <property type="protein sequence ID" value="CAH9129608.1"/>
    <property type="molecule type" value="Genomic_DNA"/>
</dbReference>
<evidence type="ECO:0000313" key="4">
    <source>
        <dbReference type="Proteomes" id="UP001152523"/>
    </source>
</evidence>
<dbReference type="InterPro" id="IPR044238">
    <property type="entry name" value="ASHR2-like"/>
</dbReference>
<dbReference type="SMART" id="SM00317">
    <property type="entry name" value="SET"/>
    <property type="match status" value="1"/>
</dbReference>
<feature type="compositionally biased region" description="Acidic residues" evidence="1">
    <location>
        <begin position="314"/>
        <end position="323"/>
    </location>
</feature>
<dbReference type="Pfam" id="PF00856">
    <property type="entry name" value="SET"/>
    <property type="match status" value="1"/>
</dbReference>
<dbReference type="SUPFAM" id="SSF82199">
    <property type="entry name" value="SET domain"/>
    <property type="match status" value="1"/>
</dbReference>
<evidence type="ECO:0000259" key="2">
    <source>
        <dbReference type="PROSITE" id="PS50280"/>
    </source>
</evidence>
<dbReference type="InterPro" id="IPR046341">
    <property type="entry name" value="SET_dom_sf"/>
</dbReference>
<dbReference type="PROSITE" id="PS50280">
    <property type="entry name" value="SET"/>
    <property type="match status" value="1"/>
</dbReference>
<organism evidence="3 4">
    <name type="scientific">Cuscuta epithymum</name>
    <dbReference type="NCBI Taxonomy" id="186058"/>
    <lineage>
        <taxon>Eukaryota</taxon>
        <taxon>Viridiplantae</taxon>
        <taxon>Streptophyta</taxon>
        <taxon>Embryophyta</taxon>
        <taxon>Tracheophyta</taxon>
        <taxon>Spermatophyta</taxon>
        <taxon>Magnoliopsida</taxon>
        <taxon>eudicotyledons</taxon>
        <taxon>Gunneridae</taxon>
        <taxon>Pentapetalae</taxon>
        <taxon>asterids</taxon>
        <taxon>lamiids</taxon>
        <taxon>Solanales</taxon>
        <taxon>Convolvulaceae</taxon>
        <taxon>Cuscuteae</taxon>
        <taxon>Cuscuta</taxon>
        <taxon>Cuscuta subgen. Cuscuta</taxon>
    </lineage>
</organism>
<reference evidence="3" key="1">
    <citation type="submission" date="2022-07" db="EMBL/GenBank/DDBJ databases">
        <authorList>
            <person name="Macas J."/>
            <person name="Novak P."/>
            <person name="Neumann P."/>
        </authorList>
    </citation>
    <scope>NUCLEOTIDE SEQUENCE</scope>
</reference>
<dbReference type="Proteomes" id="UP001152523">
    <property type="component" value="Unassembled WGS sequence"/>
</dbReference>
<dbReference type="AlphaFoldDB" id="A0AAV0F2B0"/>
<dbReference type="Gene3D" id="1.10.220.160">
    <property type="match status" value="1"/>
</dbReference>
<dbReference type="Gene3D" id="6.10.140.2220">
    <property type="match status" value="1"/>
</dbReference>
<dbReference type="CDD" id="cd20071">
    <property type="entry name" value="SET_SMYD"/>
    <property type="match status" value="1"/>
</dbReference>
<accession>A0AAV0F2B0</accession>
<gene>
    <name evidence="3" type="ORF">CEPIT_LOCUS29983</name>
</gene>
<evidence type="ECO:0000256" key="1">
    <source>
        <dbReference type="SAM" id="MobiDB-lite"/>
    </source>
</evidence>
<comment type="caution">
    <text evidence="3">The sequence shown here is derived from an EMBL/GenBank/DDBJ whole genome shotgun (WGS) entry which is preliminary data.</text>
</comment>
<proteinExistence type="predicted"/>
<dbReference type="PANTHER" id="PTHR47420:SF3">
    <property type="entry name" value="HISTONE-LYSINE N-METHYLTRANSFERASE ASHR2"/>
    <property type="match status" value="1"/>
</dbReference>
<dbReference type="InterPro" id="IPR001214">
    <property type="entry name" value="SET_dom"/>
</dbReference>